<dbReference type="PANTHER" id="PTHR30489">
    <property type="entry name" value="LIPOPROTEIN-RELEASING SYSTEM TRANSMEMBRANE PROTEIN LOLE"/>
    <property type="match status" value="1"/>
</dbReference>
<keyword evidence="5 7" id="KW-1133">Transmembrane helix</keyword>
<accession>A0A2P8C991</accession>
<keyword evidence="4 7" id="KW-0812">Transmembrane</keyword>
<keyword evidence="10" id="KW-0449">Lipoprotein</keyword>
<dbReference type="RefSeq" id="WP_211297875.1">
    <property type="nucleotide sequence ID" value="NZ_BLAU01000001.1"/>
</dbReference>
<organism evidence="10 11">
    <name type="scientific">Prolixibacter denitrificans</name>
    <dbReference type="NCBI Taxonomy" id="1541063"/>
    <lineage>
        <taxon>Bacteria</taxon>
        <taxon>Pseudomonadati</taxon>
        <taxon>Bacteroidota</taxon>
        <taxon>Bacteroidia</taxon>
        <taxon>Marinilabiliales</taxon>
        <taxon>Prolixibacteraceae</taxon>
        <taxon>Prolixibacter</taxon>
    </lineage>
</organism>
<comment type="caution">
    <text evidence="10">The sequence shown here is derived from an EMBL/GenBank/DDBJ whole genome shotgun (WGS) entry which is preliminary data.</text>
</comment>
<dbReference type="InterPro" id="IPR051447">
    <property type="entry name" value="Lipoprotein-release_system"/>
</dbReference>
<dbReference type="AlphaFoldDB" id="A0A2P8C991"/>
<keyword evidence="6 7" id="KW-0472">Membrane</keyword>
<name>A0A2P8C991_9BACT</name>
<feature type="transmembrane region" description="Helical" evidence="7">
    <location>
        <begin position="385"/>
        <end position="409"/>
    </location>
</feature>
<evidence type="ECO:0000256" key="1">
    <source>
        <dbReference type="ARBA" id="ARBA00004651"/>
    </source>
</evidence>
<dbReference type="InterPro" id="IPR003838">
    <property type="entry name" value="ABC3_permease_C"/>
</dbReference>
<sequence length="421" mass="48240">MSRINTELYIARRIFSTREGKKRFSRSIVSFAIIGIALGLIVMILSVAIVTGFKSQIRKKVIGFGSDIQIVNYDSNSSYETKPIPKQQPWLDSLRGMPDVRHVEMFATKPGIIKTKKEIQGVVLKGVGPDFDWSFFRKNMVEGKIFHVNDSLRTDDVIISQQLSDLLKLKLGDPLFMYFLNDASSAPRMRRFKITGIYKTNLEEFDKLFILADIKHIQRLNNWTNNQVSGFEVALNNYDEIDHMTQEVRNLTLRYEDQKNLPVLRTVSIKFKYPQIFDWLNLLDMNVWVILALILMVAGFNMVSGLLILILERTNMIGILKALGTENLSVRKVFLYLSTFLIGKGMLWGNIIGLLICFLQAQFGIIKLDPTSYYVNTVPINLKLLHFVLLNVGTLVITVSMLVIPSWYISRITPDKAIRFD</sequence>
<dbReference type="EMBL" id="PYGC01000009">
    <property type="protein sequence ID" value="PSK81529.1"/>
    <property type="molecule type" value="Genomic_DNA"/>
</dbReference>
<protein>
    <submittedName>
        <fullName evidence="10">Lipoprotein-releasing system permease protein</fullName>
    </submittedName>
</protein>
<keyword evidence="3" id="KW-1003">Cell membrane</keyword>
<reference evidence="10 11" key="1">
    <citation type="submission" date="2018-03" db="EMBL/GenBank/DDBJ databases">
        <title>Genomic Encyclopedia of Archaeal and Bacterial Type Strains, Phase II (KMG-II): from individual species to whole genera.</title>
        <authorList>
            <person name="Goeker M."/>
        </authorList>
    </citation>
    <scope>NUCLEOTIDE SEQUENCE [LARGE SCALE GENOMIC DNA]</scope>
    <source>
        <strain evidence="10 11">DSM 27267</strain>
    </source>
</reference>
<evidence type="ECO:0000256" key="3">
    <source>
        <dbReference type="ARBA" id="ARBA00022475"/>
    </source>
</evidence>
<dbReference type="Pfam" id="PF02687">
    <property type="entry name" value="FtsX"/>
    <property type="match status" value="1"/>
</dbReference>
<comment type="similarity">
    <text evidence="2">Belongs to the ABC-4 integral membrane protein family. LolC/E subfamily.</text>
</comment>
<evidence type="ECO:0000256" key="6">
    <source>
        <dbReference type="ARBA" id="ARBA00023136"/>
    </source>
</evidence>
<feature type="domain" description="MacB-like periplasmic core" evidence="9">
    <location>
        <begin position="32"/>
        <end position="250"/>
    </location>
</feature>
<gene>
    <name evidence="10" type="ORF">CLV93_109135</name>
</gene>
<evidence type="ECO:0000259" key="8">
    <source>
        <dbReference type="Pfam" id="PF02687"/>
    </source>
</evidence>
<dbReference type="PANTHER" id="PTHR30489:SF0">
    <property type="entry name" value="LIPOPROTEIN-RELEASING SYSTEM TRANSMEMBRANE PROTEIN LOLE"/>
    <property type="match status" value="1"/>
</dbReference>
<evidence type="ECO:0000313" key="10">
    <source>
        <dbReference type="EMBL" id="PSK81529.1"/>
    </source>
</evidence>
<feature type="domain" description="ABC3 transporter permease C-terminal" evidence="8">
    <location>
        <begin position="289"/>
        <end position="414"/>
    </location>
</feature>
<evidence type="ECO:0000256" key="4">
    <source>
        <dbReference type="ARBA" id="ARBA00022692"/>
    </source>
</evidence>
<evidence type="ECO:0000256" key="5">
    <source>
        <dbReference type="ARBA" id="ARBA00022989"/>
    </source>
</evidence>
<comment type="subcellular location">
    <subcellularLocation>
        <location evidence="1">Cell membrane</location>
        <topology evidence="1">Multi-pass membrane protein</topology>
    </subcellularLocation>
</comment>
<evidence type="ECO:0000256" key="2">
    <source>
        <dbReference type="ARBA" id="ARBA00005236"/>
    </source>
</evidence>
<dbReference type="GO" id="GO:0044874">
    <property type="term" value="P:lipoprotein localization to outer membrane"/>
    <property type="evidence" value="ECO:0007669"/>
    <property type="project" value="TreeGrafter"/>
</dbReference>
<proteinExistence type="inferred from homology"/>
<feature type="transmembrane region" description="Helical" evidence="7">
    <location>
        <begin position="333"/>
        <end position="365"/>
    </location>
</feature>
<dbReference type="Proteomes" id="UP000240621">
    <property type="component" value="Unassembled WGS sequence"/>
</dbReference>
<evidence type="ECO:0000256" key="7">
    <source>
        <dbReference type="SAM" id="Phobius"/>
    </source>
</evidence>
<dbReference type="Pfam" id="PF12704">
    <property type="entry name" value="MacB_PCD"/>
    <property type="match status" value="1"/>
</dbReference>
<feature type="transmembrane region" description="Helical" evidence="7">
    <location>
        <begin position="28"/>
        <end position="50"/>
    </location>
</feature>
<evidence type="ECO:0000259" key="9">
    <source>
        <dbReference type="Pfam" id="PF12704"/>
    </source>
</evidence>
<dbReference type="GO" id="GO:0098797">
    <property type="term" value="C:plasma membrane protein complex"/>
    <property type="evidence" value="ECO:0007669"/>
    <property type="project" value="TreeGrafter"/>
</dbReference>
<feature type="transmembrane region" description="Helical" evidence="7">
    <location>
        <begin position="287"/>
        <end position="312"/>
    </location>
</feature>
<evidence type="ECO:0000313" key="11">
    <source>
        <dbReference type="Proteomes" id="UP000240621"/>
    </source>
</evidence>
<dbReference type="InterPro" id="IPR025857">
    <property type="entry name" value="MacB_PCD"/>
</dbReference>